<comment type="similarity">
    <text evidence="3">Belongs to the peptidase M50B family.</text>
</comment>
<keyword evidence="15" id="KW-1185">Reference proteome</keyword>
<proteinExistence type="inferred from homology"/>
<dbReference type="EMBL" id="VDCQ01000005">
    <property type="protein sequence ID" value="TNJ67393.1"/>
    <property type="molecule type" value="Genomic_DNA"/>
</dbReference>
<evidence type="ECO:0000256" key="9">
    <source>
        <dbReference type="ARBA" id="ARBA00022833"/>
    </source>
</evidence>
<dbReference type="OrthoDB" id="9800627at2"/>
<dbReference type="RefSeq" id="WP_139601106.1">
    <property type="nucleotide sequence ID" value="NZ_VDCQ01000005.1"/>
</dbReference>
<dbReference type="InterPro" id="IPR044537">
    <property type="entry name" value="Rip2-like"/>
</dbReference>
<evidence type="ECO:0000256" key="13">
    <source>
        <dbReference type="SAM" id="Phobius"/>
    </source>
</evidence>
<evidence type="ECO:0000256" key="6">
    <source>
        <dbReference type="ARBA" id="ARBA00022692"/>
    </source>
</evidence>
<dbReference type="GO" id="GO:0008237">
    <property type="term" value="F:metallopeptidase activity"/>
    <property type="evidence" value="ECO:0007669"/>
    <property type="project" value="UniProtKB-KW"/>
</dbReference>
<evidence type="ECO:0000256" key="4">
    <source>
        <dbReference type="ARBA" id="ARBA00022475"/>
    </source>
</evidence>
<reference evidence="14 15" key="1">
    <citation type="submission" date="2019-05" db="EMBL/GenBank/DDBJ databases">
        <title>We sequenced the genome of Paenibacillus hemerocallicola KCTC 33185 for further insight into its adaptation and study the phylogeny of Paenibacillus.</title>
        <authorList>
            <person name="Narsing Rao M.P."/>
        </authorList>
    </citation>
    <scope>NUCLEOTIDE SEQUENCE [LARGE SCALE GENOMIC DNA]</scope>
    <source>
        <strain evidence="14 15">KCTC 33185</strain>
    </source>
</reference>
<gene>
    <name evidence="14" type="ORF">FE784_05410</name>
</gene>
<feature type="transmembrane region" description="Helical" evidence="13">
    <location>
        <begin position="137"/>
        <end position="155"/>
    </location>
</feature>
<dbReference type="GO" id="GO:0046872">
    <property type="term" value="F:metal ion binding"/>
    <property type="evidence" value="ECO:0007669"/>
    <property type="project" value="UniProtKB-KW"/>
</dbReference>
<feature type="transmembrane region" description="Helical" evidence="13">
    <location>
        <begin position="90"/>
        <end position="116"/>
    </location>
</feature>
<sequence length="216" mass="24235">MLSEWIHLDSLLYRVIALMIAVLLHDGVQASVALLLGDRTAKEAGRLTLSPVPHMSVLGVLACLFGPFGWSKPVPVAPEKLRGNRKLSALAVYASGLLANLALGVLLWWVFFTVPFQTMDETIPLWASELIRGIVKWAYIFNLMFFILHLVPVYPTDLWKGLRLFMPNRWETVLEKYEKLGTAVLITIVITPLGQLLLNRCYESLTGIIMNLYSLA</sequence>
<keyword evidence="8" id="KW-0378">Hydrolase</keyword>
<keyword evidence="12 13" id="KW-0472">Membrane</keyword>
<evidence type="ECO:0000313" key="15">
    <source>
        <dbReference type="Proteomes" id="UP000307943"/>
    </source>
</evidence>
<evidence type="ECO:0000256" key="1">
    <source>
        <dbReference type="ARBA" id="ARBA00001947"/>
    </source>
</evidence>
<keyword evidence="7" id="KW-0479">Metal-binding</keyword>
<dbReference type="PANTHER" id="PTHR35864:SF1">
    <property type="entry name" value="ZINC METALLOPROTEASE YWHC-RELATED"/>
    <property type="match status" value="1"/>
</dbReference>
<dbReference type="GO" id="GO:0005886">
    <property type="term" value="C:plasma membrane"/>
    <property type="evidence" value="ECO:0007669"/>
    <property type="project" value="UniProtKB-SubCell"/>
</dbReference>
<keyword evidence="11" id="KW-0482">Metalloprotease</keyword>
<feature type="transmembrane region" description="Helical" evidence="13">
    <location>
        <begin position="12"/>
        <end position="36"/>
    </location>
</feature>
<feature type="transmembrane region" description="Helical" evidence="13">
    <location>
        <begin position="48"/>
        <end position="70"/>
    </location>
</feature>
<organism evidence="14 15">
    <name type="scientific">Paenibacillus hemerocallicola</name>
    <dbReference type="NCBI Taxonomy" id="1172614"/>
    <lineage>
        <taxon>Bacteria</taxon>
        <taxon>Bacillati</taxon>
        <taxon>Bacillota</taxon>
        <taxon>Bacilli</taxon>
        <taxon>Bacillales</taxon>
        <taxon>Paenibacillaceae</taxon>
        <taxon>Paenibacillus</taxon>
    </lineage>
</organism>
<evidence type="ECO:0000256" key="7">
    <source>
        <dbReference type="ARBA" id="ARBA00022723"/>
    </source>
</evidence>
<evidence type="ECO:0000256" key="12">
    <source>
        <dbReference type="ARBA" id="ARBA00023136"/>
    </source>
</evidence>
<keyword evidence="6 13" id="KW-0812">Transmembrane</keyword>
<evidence type="ECO:0000256" key="3">
    <source>
        <dbReference type="ARBA" id="ARBA00007931"/>
    </source>
</evidence>
<keyword evidence="9" id="KW-0862">Zinc</keyword>
<evidence type="ECO:0000313" key="14">
    <source>
        <dbReference type="EMBL" id="TNJ67393.1"/>
    </source>
</evidence>
<evidence type="ECO:0000256" key="5">
    <source>
        <dbReference type="ARBA" id="ARBA00022670"/>
    </source>
</evidence>
<comment type="caution">
    <text evidence="14">The sequence shown here is derived from an EMBL/GenBank/DDBJ whole genome shotgun (WGS) entry which is preliminary data.</text>
</comment>
<keyword evidence="5 14" id="KW-0645">Protease</keyword>
<protein>
    <submittedName>
        <fullName evidence="14">Site-2 protease family protein</fullName>
    </submittedName>
</protein>
<name>A0A5C4TE60_9BACL</name>
<dbReference type="PANTHER" id="PTHR35864">
    <property type="entry name" value="ZINC METALLOPROTEASE MJ0611-RELATED"/>
    <property type="match status" value="1"/>
</dbReference>
<comment type="subcellular location">
    <subcellularLocation>
        <location evidence="2">Cell membrane</location>
        <topology evidence="2">Multi-pass membrane protein</topology>
    </subcellularLocation>
</comment>
<evidence type="ECO:0000256" key="11">
    <source>
        <dbReference type="ARBA" id="ARBA00023049"/>
    </source>
</evidence>
<evidence type="ECO:0000256" key="8">
    <source>
        <dbReference type="ARBA" id="ARBA00022801"/>
    </source>
</evidence>
<dbReference type="InterPro" id="IPR052348">
    <property type="entry name" value="Metallopeptidase_M50B"/>
</dbReference>
<feature type="transmembrane region" description="Helical" evidence="13">
    <location>
        <begin position="180"/>
        <end position="198"/>
    </location>
</feature>
<dbReference type="GO" id="GO:0006508">
    <property type="term" value="P:proteolysis"/>
    <property type="evidence" value="ECO:0007669"/>
    <property type="project" value="UniProtKB-KW"/>
</dbReference>
<comment type="cofactor">
    <cofactor evidence="1">
        <name>Zn(2+)</name>
        <dbReference type="ChEBI" id="CHEBI:29105"/>
    </cofactor>
</comment>
<dbReference type="AlphaFoldDB" id="A0A5C4TE60"/>
<accession>A0A5C4TE60</accession>
<keyword evidence="4" id="KW-1003">Cell membrane</keyword>
<dbReference type="Proteomes" id="UP000307943">
    <property type="component" value="Unassembled WGS sequence"/>
</dbReference>
<evidence type="ECO:0000256" key="2">
    <source>
        <dbReference type="ARBA" id="ARBA00004651"/>
    </source>
</evidence>
<dbReference type="CDD" id="cd06158">
    <property type="entry name" value="S2P-M50_like_1"/>
    <property type="match status" value="1"/>
</dbReference>
<evidence type="ECO:0000256" key="10">
    <source>
        <dbReference type="ARBA" id="ARBA00022989"/>
    </source>
</evidence>
<keyword evidence="10 13" id="KW-1133">Transmembrane helix</keyword>